<dbReference type="Pfam" id="PF05769">
    <property type="entry name" value="SIKE"/>
    <property type="match status" value="1"/>
</dbReference>
<proteinExistence type="inferred from homology"/>
<evidence type="ECO:0000256" key="2">
    <source>
        <dbReference type="ARBA" id="ARBA00023054"/>
    </source>
</evidence>
<reference evidence="3 4" key="1">
    <citation type="journal article" date="2023" name="BMC Biol.">
        <title>The compact genome of the sponge Oopsacas minuta (Hexactinellida) is lacking key metazoan core genes.</title>
        <authorList>
            <person name="Santini S."/>
            <person name="Schenkelaars Q."/>
            <person name="Jourda C."/>
            <person name="Duchesne M."/>
            <person name="Belahbib H."/>
            <person name="Rocher C."/>
            <person name="Selva M."/>
            <person name="Riesgo A."/>
            <person name="Vervoort M."/>
            <person name="Leys S.P."/>
            <person name="Kodjabachian L."/>
            <person name="Le Bivic A."/>
            <person name="Borchiellini C."/>
            <person name="Claverie J.M."/>
            <person name="Renard E."/>
        </authorList>
    </citation>
    <scope>NUCLEOTIDE SEQUENCE [LARGE SCALE GENOMIC DNA]</scope>
    <source>
        <strain evidence="3">SPO-2</strain>
    </source>
</reference>
<dbReference type="PANTHER" id="PTHR45913">
    <property type="entry name" value="EPM2A-INTERACTING PROTEIN 1"/>
    <property type="match status" value="1"/>
</dbReference>
<dbReference type="PANTHER" id="PTHR45913:SF22">
    <property type="entry name" value="SCAN BOX DOMAIN-CONTAINING PROTEIN"/>
    <property type="match status" value="1"/>
</dbReference>
<comment type="similarity">
    <text evidence="1">Belongs to the SIKE family.</text>
</comment>
<name>A0AAV7K031_9METZ</name>
<comment type="caution">
    <text evidence="3">The sequence shown here is derived from an EMBL/GenBank/DDBJ whole genome shotgun (WGS) entry which is preliminary data.</text>
</comment>
<dbReference type="Proteomes" id="UP001165289">
    <property type="component" value="Unassembled WGS sequence"/>
</dbReference>
<protein>
    <submittedName>
        <fullName evidence="3">SCAN domain-containing protein 3-like</fullName>
    </submittedName>
</protein>
<dbReference type="InterPro" id="IPR008555">
    <property type="entry name" value="SIKE"/>
</dbReference>
<evidence type="ECO:0000313" key="3">
    <source>
        <dbReference type="EMBL" id="KAI6654531.1"/>
    </source>
</evidence>
<evidence type="ECO:0000313" key="4">
    <source>
        <dbReference type="Proteomes" id="UP001165289"/>
    </source>
</evidence>
<dbReference type="EMBL" id="JAKMXF010000222">
    <property type="protein sequence ID" value="KAI6654531.1"/>
    <property type="molecule type" value="Genomic_DNA"/>
</dbReference>
<accession>A0AAV7K031</accession>
<evidence type="ECO:0000256" key="1">
    <source>
        <dbReference type="ARBA" id="ARBA00005537"/>
    </source>
</evidence>
<dbReference type="AlphaFoldDB" id="A0AAV7K031"/>
<keyword evidence="4" id="KW-1185">Reference proteome</keyword>
<sequence>MAENPKKKCRQYSIDYLKFGFIASPTNQQLPFCLLCNQVFSNEGMKPSRMCGHLTKKHPDKKDKDLKYFQTLSKQFANRSSIDGMINKITTKNDDGLVASYNISLLIAKCGKPHTIGEKLILPAIREYELQQKNQQVSQMISVMNTAATCDDQICIEKEEEVIALKYENEGLKSLLGIAESGVMDQGMIKTSRENTLLRPSKKSRSYSDLDSVCNTGFISYTDYTLNPLSKPKLRVRDSMEGLDLVGEEDDLTYDSNTSHDSI</sequence>
<organism evidence="3 4">
    <name type="scientific">Oopsacas minuta</name>
    <dbReference type="NCBI Taxonomy" id="111878"/>
    <lineage>
        <taxon>Eukaryota</taxon>
        <taxon>Metazoa</taxon>
        <taxon>Porifera</taxon>
        <taxon>Hexactinellida</taxon>
        <taxon>Hexasterophora</taxon>
        <taxon>Lyssacinosida</taxon>
        <taxon>Leucopsacidae</taxon>
        <taxon>Oopsacas</taxon>
    </lineage>
</organism>
<gene>
    <name evidence="3" type="ORF">LOD99_927</name>
</gene>
<keyword evidence="2" id="KW-0175">Coiled coil</keyword>